<feature type="domain" description="N-acetyltransferase" evidence="3">
    <location>
        <begin position="193"/>
        <end position="344"/>
    </location>
</feature>
<keyword evidence="5" id="KW-1185">Reference proteome</keyword>
<dbReference type="SUPFAM" id="SSF55729">
    <property type="entry name" value="Acyl-CoA N-acyltransferases (Nat)"/>
    <property type="match status" value="1"/>
</dbReference>
<keyword evidence="1" id="KW-0808">Transferase</keyword>
<name>A0A839QYN1_9MICO</name>
<comment type="caution">
    <text evidence="4">The sequence shown here is derived from an EMBL/GenBank/DDBJ whole genome shotgun (WGS) entry which is preliminary data.</text>
</comment>
<organism evidence="4 5">
    <name type="scientific">Helcobacillus massiliensis</name>
    <dbReference type="NCBI Taxonomy" id="521392"/>
    <lineage>
        <taxon>Bacteria</taxon>
        <taxon>Bacillati</taxon>
        <taxon>Actinomycetota</taxon>
        <taxon>Actinomycetes</taxon>
        <taxon>Micrococcales</taxon>
        <taxon>Dermabacteraceae</taxon>
        <taxon>Helcobacillus</taxon>
    </lineage>
</organism>
<reference evidence="4 5" key="1">
    <citation type="submission" date="2020-08" db="EMBL/GenBank/DDBJ databases">
        <title>Sequencing the genomes of 1000 actinobacteria strains.</title>
        <authorList>
            <person name="Klenk H.-P."/>
        </authorList>
    </citation>
    <scope>NUCLEOTIDE SEQUENCE [LARGE SCALE GENOMIC DNA]</scope>
    <source>
        <strain evidence="4 5">DSM 23040</strain>
    </source>
</reference>
<dbReference type="InterPro" id="IPR016181">
    <property type="entry name" value="Acyl_CoA_acyltransferase"/>
</dbReference>
<evidence type="ECO:0000313" key="5">
    <source>
        <dbReference type="Proteomes" id="UP000568050"/>
    </source>
</evidence>
<keyword evidence="4" id="KW-0689">Ribosomal protein</keyword>
<dbReference type="GO" id="GO:0016747">
    <property type="term" value="F:acyltransferase activity, transferring groups other than amino-acyl groups"/>
    <property type="evidence" value="ECO:0007669"/>
    <property type="project" value="InterPro"/>
</dbReference>
<dbReference type="Gene3D" id="3.40.630.30">
    <property type="match status" value="1"/>
</dbReference>
<dbReference type="InterPro" id="IPR050680">
    <property type="entry name" value="YpeA/RimI_acetyltransf"/>
</dbReference>
<dbReference type="RefSeq" id="WP_183375840.1">
    <property type="nucleotide sequence ID" value="NZ_CBCSFZ010000001.1"/>
</dbReference>
<dbReference type="Pfam" id="PF00583">
    <property type="entry name" value="Acetyltransf_1"/>
    <property type="match status" value="1"/>
</dbReference>
<accession>A0A839QYN1</accession>
<evidence type="ECO:0000256" key="1">
    <source>
        <dbReference type="ARBA" id="ARBA00022679"/>
    </source>
</evidence>
<dbReference type="GO" id="GO:0005840">
    <property type="term" value="C:ribosome"/>
    <property type="evidence" value="ECO:0007669"/>
    <property type="project" value="UniProtKB-KW"/>
</dbReference>
<keyword evidence="2" id="KW-0012">Acyltransferase</keyword>
<dbReference type="CDD" id="cd04301">
    <property type="entry name" value="NAT_SF"/>
    <property type="match status" value="1"/>
</dbReference>
<evidence type="ECO:0000256" key="2">
    <source>
        <dbReference type="ARBA" id="ARBA00023315"/>
    </source>
</evidence>
<evidence type="ECO:0000313" key="4">
    <source>
        <dbReference type="EMBL" id="MBB3023061.1"/>
    </source>
</evidence>
<proteinExistence type="predicted"/>
<keyword evidence="4" id="KW-0687">Ribonucleoprotein</keyword>
<dbReference type="EMBL" id="JACHWP010000002">
    <property type="protein sequence ID" value="MBB3023061.1"/>
    <property type="molecule type" value="Genomic_DNA"/>
</dbReference>
<protein>
    <submittedName>
        <fullName evidence="4">Ribosomal protein S18 acetylase RimI-like enzyme</fullName>
    </submittedName>
</protein>
<dbReference type="PANTHER" id="PTHR43420">
    <property type="entry name" value="ACETYLTRANSFERASE"/>
    <property type="match status" value="1"/>
</dbReference>
<evidence type="ECO:0000259" key="3">
    <source>
        <dbReference type="PROSITE" id="PS51186"/>
    </source>
</evidence>
<sequence>MTNAAPAITVRPIDPDTAGTDAAREACARVARLSAGSHTIDVTESLNKFESRHHTMFVYAGDAPEVADEASIQAGPDPVGWAIAQDRAAGRINAVWAIDPTHPSADAVADVMVQWLMQTAGEISAERGLAESMLVAEVEAEHAVRMAALERAGFEKVRTWLTMQIPLSPAATTESERDDPRYAATNTADSGDLVIRTVESQEDKEELHRVLELAFRDHFNYYRETFEEFEERVEMLAGHAWDLDFVAEHPERGIVGALITGSSADGTTAHAEYLGVSGDARGLGAASSLLTVFQETYRAAGFTTAELQVDADSPTGADKLYRKLGYTPTAQQFTYHHPVSAPQG</sequence>
<gene>
    <name evidence="4" type="ORF">FHX50_001344</name>
</gene>
<dbReference type="InterPro" id="IPR000182">
    <property type="entry name" value="GNAT_dom"/>
</dbReference>
<dbReference type="AlphaFoldDB" id="A0A839QYN1"/>
<dbReference type="PROSITE" id="PS51186">
    <property type="entry name" value="GNAT"/>
    <property type="match status" value="1"/>
</dbReference>
<dbReference type="Proteomes" id="UP000568050">
    <property type="component" value="Unassembled WGS sequence"/>
</dbReference>